<proteinExistence type="predicted"/>
<evidence type="ECO:0000313" key="1">
    <source>
        <dbReference type="EMBL" id="GAG25425.1"/>
    </source>
</evidence>
<name>X0W4D8_9ZZZZ</name>
<sequence>LHLYNKRDAIPSGINWIQCKDGNRDLAHPGGVGKRSTAQQWRLYHWLRDSHDPRLKWIFTRLQAEGRADISDSTMTYFLLTGDEDADLDKLRALLDNKKIPRIAKQRNVVRIEAENFRHLEGYKVEYGDRKASHRLCVGLRSVGTGKIKTLFNNIYATAGRYDIEIRYFDERDGHSLFRLFVNRTQKGAAWRASSNDEGWRTQTMPSVVVNPGDEIVVTVKGEGDEYGKLDYVQFNYRGAASMGTEVVLYVRRRGSSSS</sequence>
<protein>
    <recommendedName>
        <fullName evidence="2">CBM6 domain-containing protein</fullName>
    </recommendedName>
</protein>
<dbReference type="Gene3D" id="2.60.120.260">
    <property type="entry name" value="Galactose-binding domain-like"/>
    <property type="match status" value="1"/>
</dbReference>
<feature type="non-terminal residue" evidence="1">
    <location>
        <position position="259"/>
    </location>
</feature>
<feature type="non-terminal residue" evidence="1">
    <location>
        <position position="1"/>
    </location>
</feature>
<dbReference type="InterPro" id="IPR008979">
    <property type="entry name" value="Galactose-bd-like_sf"/>
</dbReference>
<dbReference type="AlphaFoldDB" id="X0W4D8"/>
<evidence type="ECO:0008006" key="2">
    <source>
        <dbReference type="Google" id="ProtNLM"/>
    </source>
</evidence>
<gene>
    <name evidence="1" type="ORF">S01H1_53601</name>
</gene>
<dbReference type="SUPFAM" id="SSF49785">
    <property type="entry name" value="Galactose-binding domain-like"/>
    <property type="match status" value="1"/>
</dbReference>
<reference evidence="1" key="1">
    <citation type="journal article" date="2014" name="Front. Microbiol.">
        <title>High frequency of phylogenetically diverse reductive dehalogenase-homologous genes in deep subseafloor sedimentary metagenomes.</title>
        <authorList>
            <person name="Kawai M."/>
            <person name="Futagami T."/>
            <person name="Toyoda A."/>
            <person name="Takaki Y."/>
            <person name="Nishi S."/>
            <person name="Hori S."/>
            <person name="Arai W."/>
            <person name="Tsubouchi T."/>
            <person name="Morono Y."/>
            <person name="Uchiyama I."/>
            <person name="Ito T."/>
            <person name="Fujiyama A."/>
            <person name="Inagaki F."/>
            <person name="Takami H."/>
        </authorList>
    </citation>
    <scope>NUCLEOTIDE SEQUENCE</scope>
    <source>
        <strain evidence="1">Expedition CK06-06</strain>
    </source>
</reference>
<organism evidence="1">
    <name type="scientific">marine sediment metagenome</name>
    <dbReference type="NCBI Taxonomy" id="412755"/>
    <lineage>
        <taxon>unclassified sequences</taxon>
        <taxon>metagenomes</taxon>
        <taxon>ecological metagenomes</taxon>
    </lineage>
</organism>
<dbReference type="EMBL" id="BARS01034718">
    <property type="protein sequence ID" value="GAG25425.1"/>
    <property type="molecule type" value="Genomic_DNA"/>
</dbReference>
<accession>X0W4D8</accession>
<comment type="caution">
    <text evidence="1">The sequence shown here is derived from an EMBL/GenBank/DDBJ whole genome shotgun (WGS) entry which is preliminary data.</text>
</comment>
<dbReference type="CDD" id="cd02795">
    <property type="entry name" value="CBM6-CBM35-CBM36_like"/>
    <property type="match status" value="1"/>
</dbReference>